<evidence type="ECO:0000256" key="5">
    <source>
        <dbReference type="ARBA" id="ARBA00022691"/>
    </source>
</evidence>
<dbReference type="InterPro" id="IPR010286">
    <property type="entry name" value="METTL16/RlmF"/>
</dbReference>
<dbReference type="Pfam" id="PF05971">
    <property type="entry name" value="Methyltransf_10"/>
    <property type="match status" value="1"/>
</dbReference>
<dbReference type="GO" id="GO:0052907">
    <property type="term" value="F:23S rRNA (adenine(1618)-N(6))-methyltransferase activity"/>
    <property type="evidence" value="ECO:0007669"/>
    <property type="project" value="UniProtKB-EC"/>
</dbReference>
<gene>
    <name evidence="6" type="primary">rlmF</name>
    <name evidence="7" type="ORF">BC343_24905</name>
</gene>
<accession>A0A1S9PHU8</accession>
<dbReference type="PIRSF" id="PIRSF029038">
    <property type="entry name" value="Mtase_YbiN_prd"/>
    <property type="match status" value="1"/>
</dbReference>
<protein>
    <recommendedName>
        <fullName evidence="6">Ribosomal RNA large subunit methyltransferase F</fullName>
        <ecNumber evidence="6">2.1.1.181</ecNumber>
    </recommendedName>
    <alternativeName>
        <fullName evidence="6">23S rRNA mA1618 methyltransferase</fullName>
    </alternativeName>
    <alternativeName>
        <fullName evidence="6">rRNA adenine N-6-methyltransferase</fullName>
    </alternativeName>
</protein>
<keyword evidence="1 6" id="KW-0963">Cytoplasm</keyword>
<evidence type="ECO:0000256" key="6">
    <source>
        <dbReference type="HAMAP-Rule" id="MF_01848"/>
    </source>
</evidence>
<dbReference type="Gene3D" id="3.40.50.150">
    <property type="entry name" value="Vaccinia Virus protein VP39"/>
    <property type="match status" value="1"/>
</dbReference>
<comment type="function">
    <text evidence="6">Specifically methylates the adenine in position 1618 of 23S rRNA.</text>
</comment>
<dbReference type="AlphaFoldDB" id="A0A1S9PHU8"/>
<dbReference type="PANTHER" id="PTHR13393:SF0">
    <property type="entry name" value="RNA N6-ADENOSINE-METHYLTRANSFERASE METTL16"/>
    <property type="match status" value="1"/>
</dbReference>
<sequence>MPAADKPAEKESLHPRNLHRAGYDFAALVKASPALADFVRPNPAGVESINFADPDAVKELNSALLKSYYGLSYWDIPDGYLCPPIPGRADYIHYLADLLAEGNGGNIPTGKSIRVLDVGVGANCVYPIIGHSAYGWQFTGTDTDAEAIRSANKIVSNNPTLSGAIKIRPQSNKANVFKGAITQGELYDITMCNPPFHASAQEAQAGTLKKLQNLNNGRPQKAQLNFGGKNAELWYPGGEIGFIRYMAEQSLLFADKVLWFTTLVSKKDSLAAVYRALSKVKALEVKTIEMHQGQKVSRVVAWTFLSEPAQRTWRNANWKTGIQKI</sequence>
<keyword evidence="3 6" id="KW-0489">Methyltransferase</keyword>
<name>A0A1S9PHU8_9SPHI</name>
<keyword evidence="8" id="KW-1185">Reference proteome</keyword>
<dbReference type="InterPro" id="IPR016909">
    <property type="entry name" value="rRNA_lsu_MeTfrase_F"/>
</dbReference>
<dbReference type="PANTHER" id="PTHR13393">
    <property type="entry name" value="SAM-DEPENDENT METHYLTRANSFERASE"/>
    <property type="match status" value="1"/>
</dbReference>
<dbReference type="RefSeq" id="WP_078347541.1">
    <property type="nucleotide sequence ID" value="NZ_MBTF01000006.1"/>
</dbReference>
<evidence type="ECO:0000256" key="2">
    <source>
        <dbReference type="ARBA" id="ARBA00022552"/>
    </source>
</evidence>
<comment type="catalytic activity">
    <reaction evidence="6">
        <text>adenosine(1618) in 23S rRNA + S-adenosyl-L-methionine = N(6)-methyladenosine(1618) in 23S rRNA + S-adenosyl-L-homocysteine + H(+)</text>
        <dbReference type="Rhea" id="RHEA:16497"/>
        <dbReference type="Rhea" id="RHEA-COMP:10229"/>
        <dbReference type="Rhea" id="RHEA-COMP:10231"/>
        <dbReference type="ChEBI" id="CHEBI:15378"/>
        <dbReference type="ChEBI" id="CHEBI:57856"/>
        <dbReference type="ChEBI" id="CHEBI:59789"/>
        <dbReference type="ChEBI" id="CHEBI:74411"/>
        <dbReference type="ChEBI" id="CHEBI:74449"/>
        <dbReference type="EC" id="2.1.1.181"/>
    </reaction>
</comment>
<dbReference type="CDD" id="cd02440">
    <property type="entry name" value="AdoMet_MTases"/>
    <property type="match status" value="1"/>
</dbReference>
<dbReference type="EC" id="2.1.1.181" evidence="6"/>
<dbReference type="OrthoDB" id="1115728at2"/>
<dbReference type="GO" id="GO:0005737">
    <property type="term" value="C:cytoplasm"/>
    <property type="evidence" value="ECO:0007669"/>
    <property type="project" value="UniProtKB-SubCell"/>
</dbReference>
<keyword evidence="5 6" id="KW-0949">S-adenosyl-L-methionine</keyword>
<evidence type="ECO:0000313" key="8">
    <source>
        <dbReference type="Proteomes" id="UP000189739"/>
    </source>
</evidence>
<dbReference type="STRING" id="1792845.BC343_24905"/>
<comment type="similarity">
    <text evidence="6">Belongs to the methyltransferase superfamily. METTL16/RlmF family.</text>
</comment>
<proteinExistence type="inferred from homology"/>
<dbReference type="GO" id="GO:0070475">
    <property type="term" value="P:rRNA base methylation"/>
    <property type="evidence" value="ECO:0007669"/>
    <property type="project" value="TreeGrafter"/>
</dbReference>
<organism evidence="7 8">
    <name type="scientific">Mucilaginibacter pedocola</name>
    <dbReference type="NCBI Taxonomy" id="1792845"/>
    <lineage>
        <taxon>Bacteria</taxon>
        <taxon>Pseudomonadati</taxon>
        <taxon>Bacteroidota</taxon>
        <taxon>Sphingobacteriia</taxon>
        <taxon>Sphingobacteriales</taxon>
        <taxon>Sphingobacteriaceae</taxon>
        <taxon>Mucilaginibacter</taxon>
    </lineage>
</organism>
<dbReference type="EMBL" id="MBTF01000006">
    <property type="protein sequence ID" value="OOQ60533.1"/>
    <property type="molecule type" value="Genomic_DNA"/>
</dbReference>
<reference evidence="7 8" key="1">
    <citation type="submission" date="2016-07" db="EMBL/GenBank/DDBJ databases">
        <title>Genomic analysis of zinc-resistant bacterium Mucilaginibacter pedocola TBZ30.</title>
        <authorList>
            <person name="Huang J."/>
            <person name="Tang J."/>
        </authorList>
    </citation>
    <scope>NUCLEOTIDE SEQUENCE [LARGE SCALE GENOMIC DNA]</scope>
    <source>
        <strain evidence="7 8">TBZ30</strain>
    </source>
</reference>
<comment type="caution">
    <text evidence="7">The sequence shown here is derived from an EMBL/GenBank/DDBJ whole genome shotgun (WGS) entry which is preliminary data.</text>
</comment>
<evidence type="ECO:0000313" key="7">
    <source>
        <dbReference type="EMBL" id="OOQ60533.1"/>
    </source>
</evidence>
<dbReference type="HAMAP" id="MF_01848">
    <property type="entry name" value="23SrRNA_methyltr_F"/>
    <property type="match status" value="1"/>
</dbReference>
<keyword evidence="4 6" id="KW-0808">Transferase</keyword>
<dbReference type="SUPFAM" id="SSF53335">
    <property type="entry name" value="S-adenosyl-L-methionine-dependent methyltransferases"/>
    <property type="match status" value="1"/>
</dbReference>
<dbReference type="Proteomes" id="UP000189739">
    <property type="component" value="Unassembled WGS sequence"/>
</dbReference>
<keyword evidence="2 6" id="KW-0698">rRNA processing</keyword>
<comment type="subcellular location">
    <subcellularLocation>
        <location evidence="6">Cytoplasm</location>
    </subcellularLocation>
</comment>
<dbReference type="NCBIfam" id="NF008725">
    <property type="entry name" value="PRK11727.1"/>
    <property type="match status" value="1"/>
</dbReference>
<evidence type="ECO:0000256" key="4">
    <source>
        <dbReference type="ARBA" id="ARBA00022679"/>
    </source>
</evidence>
<evidence type="ECO:0000256" key="1">
    <source>
        <dbReference type="ARBA" id="ARBA00022490"/>
    </source>
</evidence>
<dbReference type="InterPro" id="IPR029063">
    <property type="entry name" value="SAM-dependent_MTases_sf"/>
</dbReference>
<evidence type="ECO:0000256" key="3">
    <source>
        <dbReference type="ARBA" id="ARBA00022603"/>
    </source>
</evidence>